<comment type="caution">
    <text evidence="1">The sequence shown here is derived from an EMBL/GenBank/DDBJ whole genome shotgun (WGS) entry which is preliminary data.</text>
</comment>
<dbReference type="Proteomes" id="UP001157502">
    <property type="component" value="Chromosome 7"/>
</dbReference>
<evidence type="ECO:0000313" key="1">
    <source>
        <dbReference type="EMBL" id="KAJ8008918.1"/>
    </source>
</evidence>
<reference evidence="1" key="1">
    <citation type="submission" date="2021-05" db="EMBL/GenBank/DDBJ databases">
        <authorList>
            <person name="Pan Q."/>
            <person name="Jouanno E."/>
            <person name="Zahm M."/>
            <person name="Klopp C."/>
            <person name="Cabau C."/>
            <person name="Louis A."/>
            <person name="Berthelot C."/>
            <person name="Parey E."/>
            <person name="Roest Crollius H."/>
            <person name="Montfort J."/>
            <person name="Robinson-Rechavi M."/>
            <person name="Bouchez O."/>
            <person name="Lampietro C."/>
            <person name="Lopez Roques C."/>
            <person name="Donnadieu C."/>
            <person name="Postlethwait J."/>
            <person name="Bobe J."/>
            <person name="Dillon D."/>
            <person name="Chandos A."/>
            <person name="von Hippel F."/>
            <person name="Guiguen Y."/>
        </authorList>
    </citation>
    <scope>NUCLEOTIDE SEQUENCE</scope>
    <source>
        <strain evidence="1">YG-Jan2019</strain>
    </source>
</reference>
<keyword evidence="2" id="KW-1185">Reference proteome</keyword>
<protein>
    <submittedName>
        <fullName evidence="1">Uncharacterized protein</fullName>
    </submittedName>
</protein>
<organism evidence="1 2">
    <name type="scientific">Dallia pectoralis</name>
    <name type="common">Alaska blackfish</name>
    <dbReference type="NCBI Taxonomy" id="75939"/>
    <lineage>
        <taxon>Eukaryota</taxon>
        <taxon>Metazoa</taxon>
        <taxon>Chordata</taxon>
        <taxon>Craniata</taxon>
        <taxon>Vertebrata</taxon>
        <taxon>Euteleostomi</taxon>
        <taxon>Actinopterygii</taxon>
        <taxon>Neopterygii</taxon>
        <taxon>Teleostei</taxon>
        <taxon>Protacanthopterygii</taxon>
        <taxon>Esociformes</taxon>
        <taxon>Umbridae</taxon>
        <taxon>Dallia</taxon>
    </lineage>
</organism>
<gene>
    <name evidence="1" type="ORF">DPEC_G00083410</name>
</gene>
<sequence>MSRRHSTEFRGACPSPQFPPDRVLNSGSVVFPGAFDQHGCLLVTFPAAAHGNLTDLSKAEVVDFIDYFRCLLNKKQDKECLVSVVADLRQATLTTTRFIAESIFLLELHKRTVHTMYIIQPKKKDVLKLLLKLLAPSKYNVSPFKRILLKEVFELSNHIDRSQLPASLGGYLVYCHRSWVTFIKEIDAFVREFLSVVQSLPSCISTLQTLSRQPGPSTFSELKDFCSTNEAQFQSLRRELGLDELLRHCESLVEKLRYPENDPCYQAMAGTALYTHTAFDMLQNFSRITAAVEKIELLWQQAFSKAHLQLRVFQLSEEAQKITEQMNSLQEEKLQPYRIEIAKDSGEAETLMSEFESSVYTHAMALVRRSADVIHTLMEILPLGDARTREEWVRDLNRLKENFSSAVAVPHQTLKAVSDFYNYHSKASGWYKLVLCENFLQDLLWGESCDRPSKQRHSLEARGPVPVWRQVVRDFLREKTSPAMEELLQLAHLASVLPDAQLQQTGKRLAQRCIVLRKLLTSPAAVPISDLQLALQWQYEFLSGSHQDVCGPHTNRAADRDPGAVLHSPDGASHSLASDRPSKNDPMCSHGSVSNLRQRRAPQGRSPSSGVSGMAIGKPPSLGSFDSGFDGAGGSHVEIVVGKEGWDSRVPGTRDPFRPLTRQPQIHEENISSVSDSDDHGGAFGSVADTPEATVQIIPKISLDSLNFEIKLKRSAALPQNPWLSLPVDDLENSYTVTITQNPSRHKQGACSPNPSESSHRSDRSSTRSRDQPTQTEVHMSPESSGEPPRDGVLHSPDSFEELSPIRNVLSSTITESRDLPNFTAERPTLLWDTYDFHDPEHNTCERITSSMADDSLSDWDLKEQEDLREVEVILERTAGILEEEENVIAQEYALDVLLKTENTSKPWASWGAAEEMSTSDLKAQGILCMDDSFASLDSDNHSEYRSSEAASVSSELPETELTLPVAPPCNRGELLKELRGLQVLDELIVEENLKIHAFRRVEKESLDIIPPPSAASQSTNAERRGLLLELEREKMEVARMEKDIEKEMMDECDFKKQQSRSGKVVKCSVMERASILKLEDSVLCDELLSDCKCQHPGVKHLQTSSRDTTIVEPKESFCIPATSSAITPVSQGFGQSPHADTGVLSDDDAMEGDTSSGHGVTEPCTALRSLLIPPLSGHDHNERIEDVVIQPCEDTGNCLDLASVESCIQGASPTPEMLLVFGAFDPGGESHDPPLPAQGKASLAPNDNVQLSTLCAVTQQHSVTPKPKGTCLESTTLLHSPVSRPDVKEHCFNCDEPPLVDLGLSLCNNYLKIDELSTLDSLESTLTPDGSDGIQNEMQLAVLTADSQISVLMGDCGSTEVLHCRSAEATTGSCESSRTDDQRAVEIFEFQRCGTARMSPVSQPDLQLTTRDMTNFKTPIVLDTGSGLMKAGFANQDFPSTIFPNIIGLPKYEEVMNGRIEGKTYIGHEAQHMRGVLTLKYPMQNGIIRNWDEMEKIWHHTFQQLRVDPDDHPVLLTEPAMNPLENRQRMVELMFECFNVPLTYVAMQAVLALYTAGRTTGVVLDSGDGVSHSVPVFEGYCLPHAVQRFTLAGQDVTVQLKKLLQEQGVCMRTSAEMEIVREIKEKCCRVSQDYESELVGGKSASSETHYTMPDGQVIRLGTETFRAPEILFKPELIGRDHYGIHESIFKSIIRSDIDLRRSFLGNIVLSGGNTLLAGLPERLHSEIRTMVPRDLADCVRVTSPKDRDFSVWCGGAVLANLTSFGSAWISQEEYEEYGPQIVFRKCF</sequence>
<name>A0ACC2H042_DALPE</name>
<proteinExistence type="predicted"/>
<accession>A0ACC2H042</accession>
<evidence type="ECO:0000313" key="2">
    <source>
        <dbReference type="Proteomes" id="UP001157502"/>
    </source>
</evidence>
<dbReference type="EMBL" id="CM055734">
    <property type="protein sequence ID" value="KAJ8008918.1"/>
    <property type="molecule type" value="Genomic_DNA"/>
</dbReference>